<evidence type="ECO:0000259" key="2">
    <source>
        <dbReference type="PROSITE" id="PS50879"/>
    </source>
</evidence>
<evidence type="ECO:0000313" key="3">
    <source>
        <dbReference type="EMBL" id="GBP16873.1"/>
    </source>
</evidence>
<dbReference type="GO" id="GO:0004523">
    <property type="term" value="F:RNA-DNA hybrid ribonuclease activity"/>
    <property type="evidence" value="ECO:0007669"/>
    <property type="project" value="InterPro"/>
</dbReference>
<reference evidence="3 4" key="1">
    <citation type="journal article" date="2019" name="Commun. Biol.">
        <title>The bagworm genome reveals a unique fibroin gene that provides high tensile strength.</title>
        <authorList>
            <person name="Kono N."/>
            <person name="Nakamura H."/>
            <person name="Ohtoshi R."/>
            <person name="Tomita M."/>
            <person name="Numata K."/>
            <person name="Arakawa K."/>
        </authorList>
    </citation>
    <scope>NUCLEOTIDE SEQUENCE [LARGE SCALE GENOMIC DNA]</scope>
</reference>
<name>A0A4C1TS94_EUMVA</name>
<feature type="region of interest" description="Disordered" evidence="1">
    <location>
        <begin position="51"/>
        <end position="73"/>
    </location>
</feature>
<dbReference type="SUPFAM" id="SSF53098">
    <property type="entry name" value="Ribonuclease H-like"/>
    <property type="match status" value="1"/>
</dbReference>
<evidence type="ECO:0000313" key="4">
    <source>
        <dbReference type="Proteomes" id="UP000299102"/>
    </source>
</evidence>
<dbReference type="Proteomes" id="UP000299102">
    <property type="component" value="Unassembled WGS sequence"/>
</dbReference>
<dbReference type="PROSITE" id="PS50879">
    <property type="entry name" value="RNASE_H_1"/>
    <property type="match status" value="1"/>
</dbReference>
<comment type="caution">
    <text evidence="3">The sequence shown here is derived from an EMBL/GenBank/DDBJ whole genome shotgun (WGS) entry which is preliminary data.</text>
</comment>
<organism evidence="3 4">
    <name type="scientific">Eumeta variegata</name>
    <name type="common">Bagworm moth</name>
    <name type="synonym">Eumeta japonica</name>
    <dbReference type="NCBI Taxonomy" id="151549"/>
    <lineage>
        <taxon>Eukaryota</taxon>
        <taxon>Metazoa</taxon>
        <taxon>Ecdysozoa</taxon>
        <taxon>Arthropoda</taxon>
        <taxon>Hexapoda</taxon>
        <taxon>Insecta</taxon>
        <taxon>Pterygota</taxon>
        <taxon>Neoptera</taxon>
        <taxon>Endopterygota</taxon>
        <taxon>Lepidoptera</taxon>
        <taxon>Glossata</taxon>
        <taxon>Ditrysia</taxon>
        <taxon>Tineoidea</taxon>
        <taxon>Psychidae</taxon>
        <taxon>Oiketicinae</taxon>
        <taxon>Eumeta</taxon>
    </lineage>
</organism>
<feature type="domain" description="RNase H type-1" evidence="2">
    <location>
        <begin position="1"/>
        <end position="50"/>
    </location>
</feature>
<dbReference type="InterPro" id="IPR002156">
    <property type="entry name" value="RNaseH_domain"/>
</dbReference>
<dbReference type="Pfam" id="PF00075">
    <property type="entry name" value="RNase_H"/>
    <property type="match status" value="1"/>
</dbReference>
<dbReference type="AlphaFoldDB" id="A0A4C1TS94"/>
<dbReference type="EMBL" id="BGZK01006148">
    <property type="protein sequence ID" value="GBP16873.1"/>
    <property type="molecule type" value="Genomic_DNA"/>
</dbReference>
<accession>A0A4C1TS94</accession>
<dbReference type="InterPro" id="IPR012337">
    <property type="entry name" value="RNaseH-like_sf"/>
</dbReference>
<dbReference type="Gene3D" id="3.30.420.10">
    <property type="entry name" value="Ribonuclease H-like superfamily/Ribonuclease H"/>
    <property type="match status" value="1"/>
</dbReference>
<gene>
    <name evidence="3" type="ORF">EVAR_73485_1</name>
</gene>
<keyword evidence="4" id="KW-1185">Reference proteome</keyword>
<dbReference type="InterPro" id="IPR036397">
    <property type="entry name" value="RNaseH_sf"/>
</dbReference>
<sequence length="140" mass="16108">MYTTSSLVQECRASLNEMARHTNVTLKWVRGHGSDHGNNTADELARREQLFRRRTSRPSADCPLHAGGEPRETSRFTYNDFCRSCHDEEEEETVLHLLGTCRRWRAFVLDFCRRIFSDLSELSTVNLGALVSFIRGSGWL</sequence>
<evidence type="ECO:0000256" key="1">
    <source>
        <dbReference type="SAM" id="MobiDB-lite"/>
    </source>
</evidence>
<protein>
    <recommendedName>
        <fullName evidence="2">RNase H type-1 domain-containing protein</fullName>
    </recommendedName>
</protein>
<proteinExistence type="predicted"/>
<dbReference type="OrthoDB" id="7489828at2759"/>
<dbReference type="GO" id="GO:0003676">
    <property type="term" value="F:nucleic acid binding"/>
    <property type="evidence" value="ECO:0007669"/>
    <property type="project" value="InterPro"/>
</dbReference>